<evidence type="ECO:0000259" key="7">
    <source>
        <dbReference type="Pfam" id="PF11412"/>
    </source>
</evidence>
<gene>
    <name evidence="8" type="ORF">METZ01_LOCUS340650</name>
</gene>
<feature type="transmembrane region" description="Helical" evidence="5">
    <location>
        <begin position="254"/>
        <end position="277"/>
    </location>
</feature>
<dbReference type="EMBL" id="UINC01116216">
    <property type="protein sequence ID" value="SVC87796.1"/>
    <property type="molecule type" value="Genomic_DNA"/>
</dbReference>
<evidence type="ECO:0000256" key="2">
    <source>
        <dbReference type="ARBA" id="ARBA00022692"/>
    </source>
</evidence>
<organism evidence="8">
    <name type="scientific">marine metagenome</name>
    <dbReference type="NCBI Taxonomy" id="408172"/>
    <lineage>
        <taxon>unclassified sequences</taxon>
        <taxon>metagenomes</taxon>
        <taxon>ecological metagenomes</taxon>
    </lineage>
</organism>
<dbReference type="PANTHER" id="PTHR32234:SF0">
    <property type="entry name" value="THIOL:DISULFIDE INTERCHANGE PROTEIN DSBD"/>
    <property type="match status" value="1"/>
</dbReference>
<evidence type="ECO:0000256" key="3">
    <source>
        <dbReference type="ARBA" id="ARBA00022989"/>
    </source>
</evidence>
<dbReference type="GO" id="GO:0015035">
    <property type="term" value="F:protein-disulfide reductase activity"/>
    <property type="evidence" value="ECO:0007669"/>
    <property type="project" value="TreeGrafter"/>
</dbReference>
<dbReference type="PANTHER" id="PTHR32234">
    <property type="entry name" value="THIOL:DISULFIDE INTERCHANGE PROTEIN DSBD"/>
    <property type="match status" value="1"/>
</dbReference>
<evidence type="ECO:0000256" key="5">
    <source>
        <dbReference type="SAM" id="Phobius"/>
    </source>
</evidence>
<dbReference type="InterPro" id="IPR036929">
    <property type="entry name" value="DsbDN_sf"/>
</dbReference>
<dbReference type="InterPro" id="IPR028250">
    <property type="entry name" value="DsbDN"/>
</dbReference>
<dbReference type="Gene3D" id="2.60.40.1250">
    <property type="entry name" value="Thiol:disulfide interchange protein DsbD, N-terminal domain"/>
    <property type="match status" value="1"/>
</dbReference>
<comment type="subcellular location">
    <subcellularLocation>
        <location evidence="1">Membrane</location>
        <topology evidence="1">Multi-pass membrane protein</topology>
    </subcellularLocation>
</comment>
<dbReference type="Pfam" id="PF02683">
    <property type="entry name" value="DsbD_TM"/>
    <property type="match status" value="1"/>
</dbReference>
<feature type="transmembrane region" description="Helical" evidence="5">
    <location>
        <begin position="206"/>
        <end position="234"/>
    </location>
</feature>
<accession>A0A382QQR7</accession>
<dbReference type="GO" id="GO:0045454">
    <property type="term" value="P:cell redox homeostasis"/>
    <property type="evidence" value="ECO:0007669"/>
    <property type="project" value="TreeGrafter"/>
</dbReference>
<evidence type="ECO:0000313" key="8">
    <source>
        <dbReference type="EMBL" id="SVC87796.1"/>
    </source>
</evidence>
<dbReference type="AlphaFoldDB" id="A0A382QQR7"/>
<feature type="domain" description="Cytochrome C biogenesis protein transmembrane" evidence="6">
    <location>
        <begin position="211"/>
        <end position="278"/>
    </location>
</feature>
<feature type="domain" description="Thiol:disulfide interchange protein DsbD N-terminal" evidence="7">
    <location>
        <begin position="53"/>
        <end position="170"/>
    </location>
</feature>
<evidence type="ECO:0000259" key="6">
    <source>
        <dbReference type="Pfam" id="PF02683"/>
    </source>
</evidence>
<reference evidence="8" key="1">
    <citation type="submission" date="2018-05" db="EMBL/GenBank/DDBJ databases">
        <authorList>
            <person name="Lanie J.A."/>
            <person name="Ng W.-L."/>
            <person name="Kazmierczak K.M."/>
            <person name="Andrzejewski T.M."/>
            <person name="Davidsen T.M."/>
            <person name="Wayne K.J."/>
            <person name="Tettelin H."/>
            <person name="Glass J.I."/>
            <person name="Rusch D."/>
            <person name="Podicherti R."/>
            <person name="Tsui H.-C.T."/>
            <person name="Winkler M.E."/>
        </authorList>
    </citation>
    <scope>NUCLEOTIDE SEQUENCE</scope>
</reference>
<dbReference type="Pfam" id="PF11412">
    <property type="entry name" value="DsbD_N"/>
    <property type="match status" value="1"/>
</dbReference>
<protein>
    <submittedName>
        <fullName evidence="8">Uncharacterized protein</fullName>
    </submittedName>
</protein>
<feature type="non-terminal residue" evidence="8">
    <location>
        <position position="295"/>
    </location>
</feature>
<evidence type="ECO:0000256" key="1">
    <source>
        <dbReference type="ARBA" id="ARBA00004141"/>
    </source>
</evidence>
<evidence type="ECO:0000256" key="4">
    <source>
        <dbReference type="ARBA" id="ARBA00023136"/>
    </source>
</evidence>
<name>A0A382QQR7_9ZZZZ</name>
<keyword evidence="4 5" id="KW-0472">Membrane</keyword>
<keyword evidence="3 5" id="KW-1133">Transmembrane helix</keyword>
<sequence length="295" mass="32096">MVELICYTFYFPPRLKAPIDMNNLFVLPVLFSWLLGQSIQNPVSISAAVDGQPRAGEVVQVRVNATMDEEWHIYSIYKTIEGTGPLQTEISIGGTAVGAVAPVQEPEPIHTFDPGFEMDTYYHRGNTQFTVPVRIKRNLEPGTYNIVTDVYFQVCNIRLCYPPATKSDTLKIIVEPGESRTDRTSFPVAARSSNNGSGSDGTGYTLLGLLLLAVGGAILSWVMPCVYPMIPIIISFFGKLSDEKHVGRNTVATFYGLGISGTFVVIGLIVGILSWGVSDIAAKTSYANIGNFIAT</sequence>
<keyword evidence="2 5" id="KW-0812">Transmembrane</keyword>
<proteinExistence type="predicted"/>
<dbReference type="InterPro" id="IPR003834">
    <property type="entry name" value="Cyt_c_assmbl_TM_dom"/>
</dbReference>